<dbReference type="OrthoDB" id="7493654at2759"/>
<feature type="compositionally biased region" description="Basic and acidic residues" evidence="1">
    <location>
        <begin position="421"/>
        <end position="433"/>
    </location>
</feature>
<gene>
    <name evidence="3" type="ORF">O3G_MSEX003406</name>
</gene>
<feature type="compositionally biased region" description="Basic and acidic residues" evidence="1">
    <location>
        <begin position="287"/>
        <end position="307"/>
    </location>
</feature>
<feature type="compositionally biased region" description="Basic and acidic residues" evidence="1">
    <location>
        <begin position="141"/>
        <end position="164"/>
    </location>
</feature>
<keyword evidence="2" id="KW-0812">Transmembrane</keyword>
<reference evidence="3" key="2">
    <citation type="submission" date="2020-12" db="EMBL/GenBank/DDBJ databases">
        <authorList>
            <person name="Kanost M."/>
        </authorList>
    </citation>
    <scope>NUCLEOTIDE SEQUENCE</scope>
</reference>
<evidence type="ECO:0000256" key="2">
    <source>
        <dbReference type="SAM" id="Phobius"/>
    </source>
</evidence>
<sequence length="450" mass="47939">MRNKSKISRKYPILARNCDEEDTQIFLHNKHLARVKFTQSRQTFCYTCMCSRLDVRSMKRMKVLLLCLAFAAVSMAMPVAEEKSEVAAPSAPVPEPAPAVKAEEVKPDIVVSPASPAEEKKVEIPETLPVPEAKSTSIQAEVKEVEVPKAEILADPKPEEKIPEAKSAAPESESKSEPKPVESESKPEEKPEEPKPLVEAESKSVETEVVVNEVPKEAMAKSAVPDEAIDVVSAIKNTASLADDIVDPAAIIPEGGIELPVATGKDAGSPAVKKDESAAPASSAEPAKPEPKAVEAKPEEKKEEIKATIESAPAPAAPKSADAKAAVDDDSLRVLRDTVDDKKATEETKEQPKSADPVVASPVVEDVKEDVAPKQLTPSEPAKDDAQEGKAAPVEAEKPSDLPAEKLMADAPAASSEESSEEKKNESGEKDSSSSDESTEAVDKTEKSKV</sequence>
<dbReference type="EMBL" id="JH668311">
    <property type="protein sequence ID" value="KAG6444472.1"/>
    <property type="molecule type" value="Genomic_DNA"/>
</dbReference>
<evidence type="ECO:0000313" key="4">
    <source>
        <dbReference type="Proteomes" id="UP000791440"/>
    </source>
</evidence>
<keyword evidence="4" id="KW-1185">Reference proteome</keyword>
<feature type="compositionally biased region" description="Basic and acidic residues" evidence="1">
    <location>
        <begin position="441"/>
        <end position="450"/>
    </location>
</feature>
<feature type="compositionally biased region" description="Basic and acidic residues" evidence="1">
    <location>
        <begin position="321"/>
        <end position="353"/>
    </location>
</feature>
<comment type="caution">
    <text evidence="3">The sequence shown here is derived from an EMBL/GenBank/DDBJ whole genome shotgun (WGS) entry which is preliminary data.</text>
</comment>
<dbReference type="Proteomes" id="UP000791440">
    <property type="component" value="Unassembled WGS sequence"/>
</dbReference>
<feature type="transmembrane region" description="Helical" evidence="2">
    <location>
        <begin position="63"/>
        <end position="80"/>
    </location>
</feature>
<keyword evidence="2" id="KW-0472">Membrane</keyword>
<feature type="region of interest" description="Disordered" evidence="1">
    <location>
        <begin position="110"/>
        <end position="208"/>
    </location>
</feature>
<feature type="region of interest" description="Disordered" evidence="1">
    <location>
        <begin position="260"/>
        <end position="450"/>
    </location>
</feature>
<accession>A0A922CFL5</accession>
<feature type="compositionally biased region" description="Basic and acidic residues" evidence="1">
    <location>
        <begin position="395"/>
        <end position="408"/>
    </location>
</feature>
<proteinExistence type="predicted"/>
<name>A0A922CFL5_MANSE</name>
<feature type="compositionally biased region" description="Basic and acidic residues" evidence="1">
    <location>
        <begin position="172"/>
        <end position="206"/>
    </location>
</feature>
<protein>
    <submittedName>
        <fullName evidence="3">Uncharacterized protein</fullName>
    </submittedName>
</protein>
<reference evidence="3" key="1">
    <citation type="journal article" date="2016" name="Insect Biochem. Mol. Biol.">
        <title>Multifaceted biological insights from a draft genome sequence of the tobacco hornworm moth, Manduca sexta.</title>
        <authorList>
            <person name="Kanost M.R."/>
            <person name="Arrese E.L."/>
            <person name="Cao X."/>
            <person name="Chen Y.R."/>
            <person name="Chellapilla S."/>
            <person name="Goldsmith M.R."/>
            <person name="Grosse-Wilde E."/>
            <person name="Heckel D.G."/>
            <person name="Herndon N."/>
            <person name="Jiang H."/>
            <person name="Papanicolaou A."/>
            <person name="Qu J."/>
            <person name="Soulages J.L."/>
            <person name="Vogel H."/>
            <person name="Walters J."/>
            <person name="Waterhouse R.M."/>
            <person name="Ahn S.J."/>
            <person name="Almeida F.C."/>
            <person name="An C."/>
            <person name="Aqrawi P."/>
            <person name="Bretschneider A."/>
            <person name="Bryant W.B."/>
            <person name="Bucks S."/>
            <person name="Chao H."/>
            <person name="Chevignon G."/>
            <person name="Christen J.M."/>
            <person name="Clarke D.F."/>
            <person name="Dittmer N.T."/>
            <person name="Ferguson L.C.F."/>
            <person name="Garavelou S."/>
            <person name="Gordon K.H.J."/>
            <person name="Gunaratna R.T."/>
            <person name="Han Y."/>
            <person name="Hauser F."/>
            <person name="He Y."/>
            <person name="Heidel-Fischer H."/>
            <person name="Hirsh A."/>
            <person name="Hu Y."/>
            <person name="Jiang H."/>
            <person name="Kalra D."/>
            <person name="Klinner C."/>
            <person name="Konig C."/>
            <person name="Kovar C."/>
            <person name="Kroll A.R."/>
            <person name="Kuwar S.S."/>
            <person name="Lee S.L."/>
            <person name="Lehman R."/>
            <person name="Li K."/>
            <person name="Li Z."/>
            <person name="Liang H."/>
            <person name="Lovelace S."/>
            <person name="Lu Z."/>
            <person name="Mansfield J.H."/>
            <person name="McCulloch K.J."/>
            <person name="Mathew T."/>
            <person name="Morton B."/>
            <person name="Muzny D.M."/>
            <person name="Neunemann D."/>
            <person name="Ongeri F."/>
            <person name="Pauchet Y."/>
            <person name="Pu L.L."/>
            <person name="Pyrousis I."/>
            <person name="Rao X.J."/>
            <person name="Redding A."/>
            <person name="Roesel C."/>
            <person name="Sanchez-Gracia A."/>
            <person name="Schaack S."/>
            <person name="Shukla A."/>
            <person name="Tetreau G."/>
            <person name="Wang Y."/>
            <person name="Xiong G.H."/>
            <person name="Traut W."/>
            <person name="Walsh T.K."/>
            <person name="Worley K.C."/>
            <person name="Wu D."/>
            <person name="Wu W."/>
            <person name="Wu Y.Q."/>
            <person name="Zhang X."/>
            <person name="Zou Z."/>
            <person name="Zucker H."/>
            <person name="Briscoe A.D."/>
            <person name="Burmester T."/>
            <person name="Clem R.J."/>
            <person name="Feyereisen R."/>
            <person name="Grimmelikhuijzen C.J.P."/>
            <person name="Hamodrakas S.J."/>
            <person name="Hansson B.S."/>
            <person name="Huguet E."/>
            <person name="Jermiin L.S."/>
            <person name="Lan Q."/>
            <person name="Lehman H.K."/>
            <person name="Lorenzen M."/>
            <person name="Merzendorfer H."/>
            <person name="Michalopoulos I."/>
            <person name="Morton D.B."/>
            <person name="Muthukrishnan S."/>
            <person name="Oakeshott J.G."/>
            <person name="Palmer W."/>
            <person name="Park Y."/>
            <person name="Passarelli A.L."/>
            <person name="Rozas J."/>
            <person name="Schwartz L.M."/>
            <person name="Smith W."/>
            <person name="Southgate A."/>
            <person name="Vilcinskas A."/>
            <person name="Vogt R."/>
            <person name="Wang P."/>
            <person name="Werren J."/>
            <person name="Yu X.Q."/>
            <person name="Zhou J.J."/>
            <person name="Brown S.J."/>
            <person name="Scherer S.E."/>
            <person name="Richards S."/>
            <person name="Blissard G.W."/>
        </authorList>
    </citation>
    <scope>NUCLEOTIDE SEQUENCE</scope>
</reference>
<keyword evidence="2" id="KW-1133">Transmembrane helix</keyword>
<feature type="compositionally biased region" description="Low complexity" evidence="1">
    <location>
        <begin position="311"/>
        <end position="320"/>
    </location>
</feature>
<organism evidence="3 4">
    <name type="scientific">Manduca sexta</name>
    <name type="common">Tobacco hawkmoth</name>
    <name type="synonym">Tobacco hornworm</name>
    <dbReference type="NCBI Taxonomy" id="7130"/>
    <lineage>
        <taxon>Eukaryota</taxon>
        <taxon>Metazoa</taxon>
        <taxon>Ecdysozoa</taxon>
        <taxon>Arthropoda</taxon>
        <taxon>Hexapoda</taxon>
        <taxon>Insecta</taxon>
        <taxon>Pterygota</taxon>
        <taxon>Neoptera</taxon>
        <taxon>Endopterygota</taxon>
        <taxon>Lepidoptera</taxon>
        <taxon>Glossata</taxon>
        <taxon>Ditrysia</taxon>
        <taxon>Bombycoidea</taxon>
        <taxon>Sphingidae</taxon>
        <taxon>Sphinginae</taxon>
        <taxon>Sphingini</taxon>
        <taxon>Manduca</taxon>
    </lineage>
</organism>
<evidence type="ECO:0000256" key="1">
    <source>
        <dbReference type="SAM" id="MobiDB-lite"/>
    </source>
</evidence>
<dbReference type="AlphaFoldDB" id="A0A922CFL5"/>
<evidence type="ECO:0000313" key="3">
    <source>
        <dbReference type="EMBL" id="KAG6444472.1"/>
    </source>
</evidence>